<evidence type="ECO:0000256" key="3">
    <source>
        <dbReference type="ARBA" id="ARBA00022679"/>
    </source>
</evidence>
<reference evidence="6" key="1">
    <citation type="submission" date="2017-02" db="EMBL/GenBank/DDBJ databases">
        <authorList>
            <person name="Varghese N."/>
            <person name="Submissions S."/>
        </authorList>
    </citation>
    <scope>NUCLEOTIDE SEQUENCE [LARGE SCALE GENOMIC DNA]</scope>
    <source>
        <strain evidence="6">DSM 24412</strain>
    </source>
</reference>
<evidence type="ECO:0000313" key="6">
    <source>
        <dbReference type="Proteomes" id="UP000191055"/>
    </source>
</evidence>
<protein>
    <submittedName>
        <fullName evidence="5">Glycosyltransferase, GT2 family</fullName>
    </submittedName>
</protein>
<dbReference type="EMBL" id="FUYV01000011">
    <property type="protein sequence ID" value="SKC14013.1"/>
    <property type="molecule type" value="Genomic_DNA"/>
</dbReference>
<dbReference type="Gene3D" id="3.90.550.10">
    <property type="entry name" value="Spore Coat Polysaccharide Biosynthesis Protein SpsA, Chain A"/>
    <property type="match status" value="1"/>
</dbReference>
<feature type="domain" description="Glycosyltransferase 2-like" evidence="4">
    <location>
        <begin position="8"/>
        <end position="137"/>
    </location>
</feature>
<dbReference type="KEGG" id="asx:CDL62_18285"/>
<dbReference type="InterPro" id="IPR029044">
    <property type="entry name" value="Nucleotide-diphossugar_trans"/>
</dbReference>
<dbReference type="CDD" id="cd04186">
    <property type="entry name" value="GT_2_like_c"/>
    <property type="match status" value="1"/>
</dbReference>
<dbReference type="STRING" id="889453.SAMN03080601_02007"/>
<dbReference type="AlphaFoldDB" id="A0A1T5GZX3"/>
<dbReference type="Proteomes" id="UP000191055">
    <property type="component" value="Unassembled WGS sequence"/>
</dbReference>
<sequence>MNFQIIAIIVTYNGSKWIDKCFGSLINSTIPIKVLAIDNASTDGTPQIIRTKFPQVEVIETGENLGFGKANNIGLKRVLDENADYAFLLNQDAWVEPDTIEKLVKIHQNNPQFDLLSPIHLNGNGDAIDRNFQNYLGPSFTPEFYSDLFLKKNKEIYEGKFANAAAWMLTRKCIEIVGGFDPIFKHYGEDDDYIYRLHYHKLKLAIIANAIIYHDRPQTGKMNNSFYKNQIYTRSVLSLKKDIKPKTHYVLRRLIVKYIELFFVFLGNNNQLRHEIEIDWNILKMKRQIKKQQSNFNL</sequence>
<accession>A0A1T5GZX3</accession>
<dbReference type="GO" id="GO:0016757">
    <property type="term" value="F:glycosyltransferase activity"/>
    <property type="evidence" value="ECO:0007669"/>
    <property type="project" value="UniProtKB-KW"/>
</dbReference>
<dbReference type="InterPro" id="IPR001173">
    <property type="entry name" value="Glyco_trans_2-like"/>
</dbReference>
<evidence type="ECO:0000259" key="4">
    <source>
        <dbReference type="Pfam" id="PF00535"/>
    </source>
</evidence>
<dbReference type="RefSeq" id="WP_079557742.1">
    <property type="nucleotide sequence ID" value="NZ_CP021904.1"/>
</dbReference>
<dbReference type="PANTHER" id="PTHR43179">
    <property type="entry name" value="RHAMNOSYLTRANSFERASE WBBL"/>
    <property type="match status" value="1"/>
</dbReference>
<organism evidence="5 6">
    <name type="scientific">Alkalitalea saponilacus</name>
    <dbReference type="NCBI Taxonomy" id="889453"/>
    <lineage>
        <taxon>Bacteria</taxon>
        <taxon>Pseudomonadati</taxon>
        <taxon>Bacteroidota</taxon>
        <taxon>Bacteroidia</taxon>
        <taxon>Marinilabiliales</taxon>
        <taxon>Marinilabiliaceae</taxon>
        <taxon>Alkalitalea</taxon>
    </lineage>
</organism>
<keyword evidence="3 5" id="KW-0808">Transferase</keyword>
<proteinExistence type="inferred from homology"/>
<evidence type="ECO:0000256" key="2">
    <source>
        <dbReference type="ARBA" id="ARBA00022676"/>
    </source>
</evidence>
<dbReference type="OrthoDB" id="9771846at2"/>
<dbReference type="SUPFAM" id="SSF53448">
    <property type="entry name" value="Nucleotide-diphospho-sugar transferases"/>
    <property type="match status" value="1"/>
</dbReference>
<name>A0A1T5GZX3_9BACT</name>
<keyword evidence="6" id="KW-1185">Reference proteome</keyword>
<evidence type="ECO:0000256" key="1">
    <source>
        <dbReference type="ARBA" id="ARBA00006739"/>
    </source>
</evidence>
<comment type="similarity">
    <text evidence="1">Belongs to the glycosyltransferase 2 family.</text>
</comment>
<evidence type="ECO:0000313" key="5">
    <source>
        <dbReference type="EMBL" id="SKC14013.1"/>
    </source>
</evidence>
<dbReference type="PANTHER" id="PTHR43179:SF12">
    <property type="entry name" value="GALACTOFURANOSYLTRANSFERASE GLFT2"/>
    <property type="match status" value="1"/>
</dbReference>
<gene>
    <name evidence="5" type="ORF">SAMN03080601_02007</name>
</gene>
<dbReference type="Pfam" id="PF00535">
    <property type="entry name" value="Glycos_transf_2"/>
    <property type="match status" value="1"/>
</dbReference>
<keyword evidence="2" id="KW-0328">Glycosyltransferase</keyword>